<dbReference type="InterPro" id="IPR001251">
    <property type="entry name" value="CRAL-TRIO_dom"/>
</dbReference>
<organism evidence="2 3">
    <name type="scientific">Tribolium castaneum</name>
    <name type="common">Red flour beetle</name>
    <dbReference type="NCBI Taxonomy" id="7070"/>
    <lineage>
        <taxon>Eukaryota</taxon>
        <taxon>Metazoa</taxon>
        <taxon>Ecdysozoa</taxon>
        <taxon>Arthropoda</taxon>
        <taxon>Hexapoda</taxon>
        <taxon>Insecta</taxon>
        <taxon>Pterygota</taxon>
        <taxon>Neoptera</taxon>
        <taxon>Endopterygota</taxon>
        <taxon>Coleoptera</taxon>
        <taxon>Polyphaga</taxon>
        <taxon>Cucujiformia</taxon>
        <taxon>Tenebrionidae</taxon>
        <taxon>Tenebrionidae incertae sedis</taxon>
        <taxon>Tribolium</taxon>
    </lineage>
</organism>
<dbReference type="InterPro" id="IPR036273">
    <property type="entry name" value="CRAL/TRIO_N_dom_sf"/>
</dbReference>
<dbReference type="PANTHER" id="PTHR10174:SF213">
    <property type="entry name" value="CRAL-TRIO DOMAIN-CONTAINING PROTEIN"/>
    <property type="match status" value="1"/>
</dbReference>
<gene>
    <name evidence="2" type="primary">AUGUSTUS-3.0.2_14885</name>
    <name evidence="2" type="ORF">TcasGA2_TC014885</name>
</gene>
<dbReference type="Pfam" id="PF00650">
    <property type="entry name" value="CRAL_TRIO"/>
    <property type="match status" value="1"/>
</dbReference>
<dbReference type="SUPFAM" id="SSF46938">
    <property type="entry name" value="CRAL/TRIO N-terminal domain"/>
    <property type="match status" value="1"/>
</dbReference>
<keyword evidence="3" id="KW-1185">Reference proteome</keyword>
<dbReference type="SUPFAM" id="SSF52087">
    <property type="entry name" value="CRAL/TRIO domain"/>
    <property type="match status" value="1"/>
</dbReference>
<dbReference type="OMA" id="YEEWIPK"/>
<dbReference type="Gene3D" id="3.40.525.10">
    <property type="entry name" value="CRAL-TRIO lipid binding domain"/>
    <property type="match status" value="1"/>
</dbReference>
<reference evidence="2 3" key="1">
    <citation type="journal article" date="2008" name="Nature">
        <title>The genome of the model beetle and pest Tribolium castaneum.</title>
        <authorList>
            <consortium name="Tribolium Genome Sequencing Consortium"/>
            <person name="Richards S."/>
            <person name="Gibbs R.A."/>
            <person name="Weinstock G.M."/>
            <person name="Brown S.J."/>
            <person name="Denell R."/>
            <person name="Beeman R.W."/>
            <person name="Gibbs R."/>
            <person name="Beeman R.W."/>
            <person name="Brown S.J."/>
            <person name="Bucher G."/>
            <person name="Friedrich M."/>
            <person name="Grimmelikhuijzen C.J."/>
            <person name="Klingler M."/>
            <person name="Lorenzen M."/>
            <person name="Richards S."/>
            <person name="Roth S."/>
            <person name="Schroder R."/>
            <person name="Tautz D."/>
            <person name="Zdobnov E.M."/>
            <person name="Muzny D."/>
            <person name="Gibbs R.A."/>
            <person name="Weinstock G.M."/>
            <person name="Attaway T."/>
            <person name="Bell S."/>
            <person name="Buhay C.J."/>
            <person name="Chandrabose M.N."/>
            <person name="Chavez D."/>
            <person name="Clerk-Blankenburg K.P."/>
            <person name="Cree A."/>
            <person name="Dao M."/>
            <person name="Davis C."/>
            <person name="Chacko J."/>
            <person name="Dinh H."/>
            <person name="Dugan-Rocha S."/>
            <person name="Fowler G."/>
            <person name="Garner T.T."/>
            <person name="Garnes J."/>
            <person name="Gnirke A."/>
            <person name="Hawes A."/>
            <person name="Hernandez J."/>
            <person name="Hines S."/>
            <person name="Holder M."/>
            <person name="Hume J."/>
            <person name="Jhangiani S.N."/>
            <person name="Joshi V."/>
            <person name="Khan Z.M."/>
            <person name="Jackson L."/>
            <person name="Kovar C."/>
            <person name="Kowis A."/>
            <person name="Lee S."/>
            <person name="Lewis L.R."/>
            <person name="Margolis J."/>
            <person name="Morgan M."/>
            <person name="Nazareth L.V."/>
            <person name="Nguyen N."/>
            <person name="Okwuonu G."/>
            <person name="Parker D."/>
            <person name="Richards S."/>
            <person name="Ruiz S.J."/>
            <person name="Santibanez J."/>
            <person name="Savard J."/>
            <person name="Scherer S.E."/>
            <person name="Schneider B."/>
            <person name="Sodergren E."/>
            <person name="Tautz D."/>
            <person name="Vattahil S."/>
            <person name="Villasana D."/>
            <person name="White C.S."/>
            <person name="Wright R."/>
            <person name="Park Y."/>
            <person name="Beeman R.W."/>
            <person name="Lord J."/>
            <person name="Oppert B."/>
            <person name="Lorenzen M."/>
            <person name="Brown S."/>
            <person name="Wang L."/>
            <person name="Savard J."/>
            <person name="Tautz D."/>
            <person name="Richards S."/>
            <person name="Weinstock G."/>
            <person name="Gibbs R.A."/>
            <person name="Liu Y."/>
            <person name="Worley K."/>
            <person name="Weinstock G."/>
            <person name="Elsik C.G."/>
            <person name="Reese J.T."/>
            <person name="Elhaik E."/>
            <person name="Landan G."/>
            <person name="Graur D."/>
            <person name="Arensburger P."/>
            <person name="Atkinson P."/>
            <person name="Beeman R.W."/>
            <person name="Beidler J."/>
            <person name="Brown S.J."/>
            <person name="Demuth J.P."/>
            <person name="Drury D.W."/>
            <person name="Du Y.Z."/>
            <person name="Fujiwara H."/>
            <person name="Lorenzen M."/>
            <person name="Maselli V."/>
            <person name="Osanai M."/>
            <person name="Park Y."/>
            <person name="Robertson H.M."/>
            <person name="Tu Z."/>
            <person name="Wang J.J."/>
            <person name="Wang S."/>
            <person name="Richards S."/>
            <person name="Song H."/>
            <person name="Zhang L."/>
            <person name="Sodergren E."/>
            <person name="Werner D."/>
            <person name="Stanke M."/>
            <person name="Morgenstern B."/>
            <person name="Solovyev V."/>
            <person name="Kosarev P."/>
            <person name="Brown G."/>
            <person name="Chen H.C."/>
            <person name="Ermolaeva O."/>
            <person name="Hlavina W."/>
            <person name="Kapustin Y."/>
            <person name="Kiryutin B."/>
            <person name="Kitts P."/>
            <person name="Maglott D."/>
            <person name="Pruitt K."/>
            <person name="Sapojnikov V."/>
            <person name="Souvorov A."/>
            <person name="Mackey A.J."/>
            <person name="Waterhouse R.M."/>
            <person name="Wyder S."/>
            <person name="Zdobnov E.M."/>
            <person name="Zdobnov E.M."/>
            <person name="Wyder S."/>
            <person name="Kriventseva E.V."/>
            <person name="Kadowaki T."/>
            <person name="Bork P."/>
            <person name="Aranda M."/>
            <person name="Bao R."/>
            <person name="Beermann A."/>
            <person name="Berns N."/>
            <person name="Bolognesi R."/>
            <person name="Bonneton F."/>
            <person name="Bopp D."/>
            <person name="Brown S.J."/>
            <person name="Bucher G."/>
            <person name="Butts T."/>
            <person name="Chaumot A."/>
            <person name="Denell R.E."/>
            <person name="Ferrier D.E."/>
            <person name="Friedrich M."/>
            <person name="Gordon C.M."/>
            <person name="Jindra M."/>
            <person name="Klingler M."/>
            <person name="Lan Q."/>
            <person name="Lattorff H.M."/>
            <person name="Laudet V."/>
            <person name="von Levetsow C."/>
            <person name="Liu Z."/>
            <person name="Lutz R."/>
            <person name="Lynch J.A."/>
            <person name="da Fonseca R.N."/>
            <person name="Posnien N."/>
            <person name="Reuter R."/>
            <person name="Roth S."/>
            <person name="Savard J."/>
            <person name="Schinko J.B."/>
            <person name="Schmitt C."/>
            <person name="Schoppmeier M."/>
            <person name="Schroder R."/>
            <person name="Shippy T.D."/>
            <person name="Simonnet F."/>
            <person name="Marques-Souza H."/>
            <person name="Tautz D."/>
            <person name="Tomoyasu Y."/>
            <person name="Trauner J."/>
            <person name="Van der Zee M."/>
            <person name="Vervoort M."/>
            <person name="Wittkopp N."/>
            <person name="Wimmer E.A."/>
            <person name="Yang X."/>
            <person name="Jones A.K."/>
            <person name="Sattelle D.B."/>
            <person name="Ebert P.R."/>
            <person name="Nelson D."/>
            <person name="Scott J.G."/>
            <person name="Beeman R.W."/>
            <person name="Muthukrishnan S."/>
            <person name="Kramer K.J."/>
            <person name="Arakane Y."/>
            <person name="Beeman R.W."/>
            <person name="Zhu Q."/>
            <person name="Hogenkamp D."/>
            <person name="Dixit R."/>
            <person name="Oppert B."/>
            <person name="Jiang H."/>
            <person name="Zou Z."/>
            <person name="Marshall J."/>
            <person name="Elpidina E."/>
            <person name="Vinokurov K."/>
            <person name="Oppert C."/>
            <person name="Zou Z."/>
            <person name="Evans J."/>
            <person name="Lu Z."/>
            <person name="Zhao P."/>
            <person name="Sumathipala N."/>
            <person name="Altincicek B."/>
            <person name="Vilcinskas A."/>
            <person name="Williams M."/>
            <person name="Hultmark D."/>
            <person name="Hetru C."/>
            <person name="Jiang H."/>
            <person name="Grimmelikhuijzen C.J."/>
            <person name="Hauser F."/>
            <person name="Cazzamali G."/>
            <person name="Williamson M."/>
            <person name="Park Y."/>
            <person name="Li B."/>
            <person name="Tanaka Y."/>
            <person name="Predel R."/>
            <person name="Neupert S."/>
            <person name="Schachtner J."/>
            <person name="Verleyen P."/>
            <person name="Raible F."/>
            <person name="Bork P."/>
            <person name="Friedrich M."/>
            <person name="Walden K.K."/>
            <person name="Robertson H.M."/>
            <person name="Angeli S."/>
            <person name="Foret S."/>
            <person name="Bucher G."/>
            <person name="Schuetz S."/>
            <person name="Maleszka R."/>
            <person name="Wimmer E.A."/>
            <person name="Beeman R.W."/>
            <person name="Lorenzen M."/>
            <person name="Tomoyasu Y."/>
            <person name="Miller S.C."/>
            <person name="Grossmann D."/>
            <person name="Bucher G."/>
        </authorList>
    </citation>
    <scope>NUCLEOTIDE SEQUENCE [LARGE SCALE GENOMIC DNA]</scope>
    <source>
        <strain evidence="2 3">Georgia GA2</strain>
    </source>
</reference>
<accession>D2A470</accession>
<feature type="domain" description="CRAL-TRIO" evidence="1">
    <location>
        <begin position="84"/>
        <end position="247"/>
    </location>
</feature>
<dbReference type="CDD" id="cd00170">
    <property type="entry name" value="SEC14"/>
    <property type="match status" value="1"/>
</dbReference>
<dbReference type="PROSITE" id="PS50191">
    <property type="entry name" value="CRAL_TRIO"/>
    <property type="match status" value="1"/>
</dbReference>
<dbReference type="EMBL" id="KQ971348">
    <property type="protein sequence ID" value="EFA04835.1"/>
    <property type="molecule type" value="Genomic_DNA"/>
</dbReference>
<proteinExistence type="predicted"/>
<dbReference type="GO" id="GO:1902936">
    <property type="term" value="F:phosphatidylinositol bisphosphate binding"/>
    <property type="evidence" value="ECO:0000318"/>
    <property type="project" value="GO_Central"/>
</dbReference>
<dbReference type="PANTHER" id="PTHR10174">
    <property type="entry name" value="ALPHA-TOCOPHEROL TRANSFER PROTEIN-RELATED"/>
    <property type="match status" value="1"/>
</dbReference>
<dbReference type="KEGG" id="tca:100141747"/>
<evidence type="ECO:0000313" key="3">
    <source>
        <dbReference type="Proteomes" id="UP000007266"/>
    </source>
</evidence>
<sequence>MPPTFAFRAQEIIAQGRVPQEVFNELKQWCQSQKLPPLADEQLVLFLLSCYNDLEASQNTIHAHFKCKLSAPELFFNRDFGAEDIQKPMKVCQMSILPTRTAKNEAIILWRLQDTSYSKFNLENIVKLVFMVGEFVCYQDPPDGLIVLIDLKGLGLLHLTKLRVGPLRKFFYFVQEGYSCKIRQIHIFNTVYFIDKIMVILKPLMSKELYNMIKFHPTNIKMDEFFEHHLPKECMPADYEGSLPDQATLSLQTYNAFQGMKKFYRDEEEQVKAYKIMQ</sequence>
<protein>
    <recommendedName>
        <fullName evidence="1">CRAL-TRIO domain-containing protein</fullName>
    </recommendedName>
</protein>
<dbReference type="InParanoid" id="D2A470"/>
<dbReference type="HOGENOM" id="CLU_046597_3_0_1"/>
<evidence type="ECO:0000259" key="1">
    <source>
        <dbReference type="PROSITE" id="PS50191"/>
    </source>
</evidence>
<dbReference type="Proteomes" id="UP000007266">
    <property type="component" value="Linkage group 6"/>
</dbReference>
<dbReference type="InterPro" id="IPR036865">
    <property type="entry name" value="CRAL-TRIO_dom_sf"/>
</dbReference>
<name>D2A470_TRICA</name>
<dbReference type="AlphaFoldDB" id="D2A470"/>
<evidence type="ECO:0000313" key="2">
    <source>
        <dbReference type="EMBL" id="EFA04835.1"/>
    </source>
</evidence>
<dbReference type="PhylomeDB" id="D2A470"/>
<reference evidence="2 3" key="2">
    <citation type="journal article" date="2010" name="Nucleic Acids Res.">
        <title>BeetleBase in 2010: revisions to provide comprehensive genomic information for Tribolium castaneum.</title>
        <authorList>
            <person name="Kim H.S."/>
            <person name="Murphy T."/>
            <person name="Xia J."/>
            <person name="Caragea D."/>
            <person name="Park Y."/>
            <person name="Beeman R.W."/>
            <person name="Lorenzen M.D."/>
            <person name="Butcher S."/>
            <person name="Manak J.R."/>
            <person name="Brown S.J."/>
        </authorList>
    </citation>
    <scope>NUCLEOTIDE SEQUENCE [LARGE SCALE GENOMIC DNA]</scope>
    <source>
        <strain evidence="2 3">Georgia GA2</strain>
    </source>
</reference>
<dbReference type="eggNOG" id="KOG1471">
    <property type="taxonomic scope" value="Eukaryota"/>
</dbReference>
<dbReference type="OrthoDB" id="1434354at2759"/>